<accession>A0A6A6AUI4</accession>
<evidence type="ECO:0000313" key="2">
    <source>
        <dbReference type="Proteomes" id="UP000799438"/>
    </source>
</evidence>
<proteinExistence type="predicted"/>
<evidence type="ECO:0000313" key="1">
    <source>
        <dbReference type="EMBL" id="KAF2135340.1"/>
    </source>
</evidence>
<dbReference type="AlphaFoldDB" id="A0A6A6AUI4"/>
<dbReference type="RefSeq" id="XP_033391059.1">
    <property type="nucleotide sequence ID" value="XM_033543724.1"/>
</dbReference>
<dbReference type="Proteomes" id="UP000799438">
    <property type="component" value="Unassembled WGS sequence"/>
</dbReference>
<organism evidence="1 2">
    <name type="scientific">Aplosporella prunicola CBS 121167</name>
    <dbReference type="NCBI Taxonomy" id="1176127"/>
    <lineage>
        <taxon>Eukaryota</taxon>
        <taxon>Fungi</taxon>
        <taxon>Dikarya</taxon>
        <taxon>Ascomycota</taxon>
        <taxon>Pezizomycotina</taxon>
        <taxon>Dothideomycetes</taxon>
        <taxon>Dothideomycetes incertae sedis</taxon>
        <taxon>Botryosphaeriales</taxon>
        <taxon>Aplosporellaceae</taxon>
        <taxon>Aplosporella</taxon>
    </lineage>
</organism>
<dbReference type="EMBL" id="ML995597">
    <property type="protein sequence ID" value="KAF2135340.1"/>
    <property type="molecule type" value="Genomic_DNA"/>
</dbReference>
<gene>
    <name evidence="1" type="ORF">K452DRAFT_314066</name>
</gene>
<keyword evidence="2" id="KW-1185">Reference proteome</keyword>
<sequence>MDLPDEFKFKEEPTLYPNRCHGRDVRVVHKDYRQCDTIQSNRAVHSLDESYEHNLNKRIDTTAPTPAVICFGDLGEDGNADRDSFGTLAGGKKKEAAKITVGFIPATQWPGIRIGLNPTGSTTSSSEVACYIFSGAFPKTFTKGGMDRIKIAVGSQADRTIKDRYAPK</sequence>
<reference evidence="1" key="1">
    <citation type="journal article" date="2020" name="Stud. Mycol.">
        <title>101 Dothideomycetes genomes: a test case for predicting lifestyles and emergence of pathogens.</title>
        <authorList>
            <person name="Haridas S."/>
            <person name="Albert R."/>
            <person name="Binder M."/>
            <person name="Bloem J."/>
            <person name="Labutti K."/>
            <person name="Salamov A."/>
            <person name="Andreopoulos B."/>
            <person name="Baker S."/>
            <person name="Barry K."/>
            <person name="Bills G."/>
            <person name="Bluhm B."/>
            <person name="Cannon C."/>
            <person name="Castanera R."/>
            <person name="Culley D."/>
            <person name="Daum C."/>
            <person name="Ezra D."/>
            <person name="Gonzalez J."/>
            <person name="Henrissat B."/>
            <person name="Kuo A."/>
            <person name="Liang C."/>
            <person name="Lipzen A."/>
            <person name="Lutzoni F."/>
            <person name="Magnuson J."/>
            <person name="Mondo S."/>
            <person name="Nolan M."/>
            <person name="Ohm R."/>
            <person name="Pangilinan J."/>
            <person name="Park H.-J."/>
            <person name="Ramirez L."/>
            <person name="Alfaro M."/>
            <person name="Sun H."/>
            <person name="Tritt A."/>
            <person name="Yoshinaga Y."/>
            <person name="Zwiers L.-H."/>
            <person name="Turgeon B."/>
            <person name="Goodwin S."/>
            <person name="Spatafora J."/>
            <person name="Crous P."/>
            <person name="Grigoriev I."/>
        </authorList>
    </citation>
    <scope>NUCLEOTIDE SEQUENCE</scope>
    <source>
        <strain evidence="1">CBS 121167</strain>
    </source>
</reference>
<name>A0A6A6AUI4_9PEZI</name>
<protein>
    <submittedName>
        <fullName evidence="1">Uncharacterized protein</fullName>
    </submittedName>
</protein>
<dbReference type="GeneID" id="54301221"/>